<accession>A0A420IWE9</accession>
<protein>
    <submittedName>
        <fullName evidence="1">Uncharacterized protein</fullName>
    </submittedName>
</protein>
<name>A0A420IWE9_9PEZI</name>
<dbReference type="Proteomes" id="UP000283383">
    <property type="component" value="Unassembled WGS sequence"/>
</dbReference>
<organism evidence="1 2">
    <name type="scientific">Golovinomyces cichoracearum</name>
    <dbReference type="NCBI Taxonomy" id="62708"/>
    <lineage>
        <taxon>Eukaryota</taxon>
        <taxon>Fungi</taxon>
        <taxon>Dikarya</taxon>
        <taxon>Ascomycota</taxon>
        <taxon>Pezizomycotina</taxon>
        <taxon>Leotiomycetes</taxon>
        <taxon>Erysiphales</taxon>
        <taxon>Erysiphaceae</taxon>
        <taxon>Golovinomyces</taxon>
    </lineage>
</organism>
<reference evidence="1 2" key="1">
    <citation type="journal article" date="2018" name="BMC Genomics">
        <title>Comparative genome analyses reveal sequence features reflecting distinct modes of host-adaptation between dicot and monocot powdery mildew.</title>
        <authorList>
            <person name="Wu Y."/>
            <person name="Ma X."/>
            <person name="Pan Z."/>
            <person name="Kale S.D."/>
            <person name="Song Y."/>
            <person name="King H."/>
            <person name="Zhang Q."/>
            <person name="Presley C."/>
            <person name="Deng X."/>
            <person name="Wei C.I."/>
            <person name="Xiao S."/>
        </authorList>
    </citation>
    <scope>NUCLEOTIDE SEQUENCE [LARGE SCALE GENOMIC DNA]</scope>
    <source>
        <strain evidence="1">UMSG3</strain>
    </source>
</reference>
<gene>
    <name evidence="1" type="ORF">GcM3_060013</name>
</gene>
<evidence type="ECO:0000313" key="2">
    <source>
        <dbReference type="Proteomes" id="UP000283383"/>
    </source>
</evidence>
<proteinExistence type="predicted"/>
<comment type="caution">
    <text evidence="1">The sequence shown here is derived from an EMBL/GenBank/DDBJ whole genome shotgun (WGS) entry which is preliminary data.</text>
</comment>
<keyword evidence="2" id="KW-1185">Reference proteome</keyword>
<sequence length="112" mass="12859">MSTTSQMSEEFVFQNLNLMPKIPLRLSSDIESRPLYNNNFSSRQKENQQGFRPPKTFLVRGTEVDAKMKILRAASISAQCKKLAATVKVTWLRLTFIACQQSCIFKVYVRHA</sequence>
<dbReference type="EMBL" id="MCBQ01006068">
    <property type="protein sequence ID" value="RKF78860.1"/>
    <property type="molecule type" value="Genomic_DNA"/>
</dbReference>
<dbReference type="AlphaFoldDB" id="A0A420IWE9"/>
<evidence type="ECO:0000313" key="1">
    <source>
        <dbReference type="EMBL" id="RKF78860.1"/>
    </source>
</evidence>